<organism evidence="2 3">
    <name type="scientific">Rhodococcus opacus</name>
    <name type="common">Nocardia opaca</name>
    <dbReference type="NCBI Taxonomy" id="37919"/>
    <lineage>
        <taxon>Bacteria</taxon>
        <taxon>Bacillati</taxon>
        <taxon>Actinomycetota</taxon>
        <taxon>Actinomycetes</taxon>
        <taxon>Mycobacteriales</taxon>
        <taxon>Nocardiaceae</taxon>
        <taxon>Rhodococcus</taxon>
    </lineage>
</organism>
<dbReference type="AlphaFoldDB" id="A0A076ETW3"/>
<dbReference type="Pfam" id="PF10823">
    <property type="entry name" value="DUF2568"/>
    <property type="match status" value="1"/>
</dbReference>
<keyword evidence="1" id="KW-1133">Transmembrane helix</keyword>
<reference evidence="2 3" key="1">
    <citation type="submission" date="2014-07" db="EMBL/GenBank/DDBJ databases">
        <title>Genome Sequence of Rhodococcus opacus Strain R7, a Biodegrader of Mono- and Polycyclic Aromatic Hydrocarbons.</title>
        <authorList>
            <person name="Di Gennaro P."/>
            <person name="Zampolli J."/>
            <person name="Presti I."/>
            <person name="Cappelletti M."/>
            <person name="D'Ursi P."/>
            <person name="Orro A."/>
            <person name="Mezzelani A."/>
            <person name="Milanesi L."/>
        </authorList>
    </citation>
    <scope>NUCLEOTIDE SEQUENCE [LARGE SCALE GENOMIC DNA]</scope>
    <source>
        <strain evidence="2 3">R7</strain>
    </source>
</reference>
<dbReference type="Proteomes" id="UP000028488">
    <property type="component" value="Chromosome"/>
</dbReference>
<evidence type="ECO:0000313" key="2">
    <source>
        <dbReference type="EMBL" id="AII08633.1"/>
    </source>
</evidence>
<evidence type="ECO:0000313" key="3">
    <source>
        <dbReference type="Proteomes" id="UP000028488"/>
    </source>
</evidence>
<evidence type="ECO:0008006" key="4">
    <source>
        <dbReference type="Google" id="ProtNLM"/>
    </source>
</evidence>
<feature type="transmembrane region" description="Helical" evidence="1">
    <location>
        <begin position="12"/>
        <end position="32"/>
    </location>
</feature>
<evidence type="ECO:0000256" key="1">
    <source>
        <dbReference type="SAM" id="Phobius"/>
    </source>
</evidence>
<proteinExistence type="predicted"/>
<dbReference type="EMBL" id="CP008947">
    <property type="protein sequence ID" value="AII08633.1"/>
    <property type="molecule type" value="Genomic_DNA"/>
</dbReference>
<feature type="transmembrane region" description="Helical" evidence="1">
    <location>
        <begin position="38"/>
        <end position="59"/>
    </location>
</feature>
<accession>A0A076ETW3</accession>
<gene>
    <name evidence="2" type="ORF">EP51_30055</name>
</gene>
<protein>
    <recommendedName>
        <fullName evidence="4">DUF2568 domain-containing protein</fullName>
    </recommendedName>
</protein>
<dbReference type="eggNOG" id="ENOG50301VA">
    <property type="taxonomic scope" value="Bacteria"/>
</dbReference>
<sequence>MSEAGVPRVGVLDVVAFACEIAMLVLLAGAGWSLANSTVVQVVLATLLPVAAAVLWGVTMAPKSSRRLHNPARLFAQTALFAVTGVLVAVAGHPWWGLVFAVVATGTFAARSRTPE</sequence>
<keyword evidence="1" id="KW-0812">Transmembrane</keyword>
<dbReference type="InterPro" id="IPR021214">
    <property type="entry name" value="DUF2568"/>
</dbReference>
<name>A0A076ETW3_RHOOP</name>
<keyword evidence="1" id="KW-0472">Membrane</keyword>
<dbReference type="RefSeq" id="WP_128641320.1">
    <property type="nucleotide sequence ID" value="NZ_CP008947.1"/>
</dbReference>